<evidence type="ECO:0000256" key="1">
    <source>
        <dbReference type="ARBA" id="ARBA00022729"/>
    </source>
</evidence>
<dbReference type="EMBL" id="JAVREL010000007">
    <property type="protein sequence ID" value="MDT0343845.1"/>
    <property type="molecule type" value="Genomic_DNA"/>
</dbReference>
<dbReference type="Proteomes" id="UP001183246">
    <property type="component" value="Unassembled WGS sequence"/>
</dbReference>
<organism evidence="4 5">
    <name type="scientific">Streptomyces litchfieldiae</name>
    <dbReference type="NCBI Taxonomy" id="3075543"/>
    <lineage>
        <taxon>Bacteria</taxon>
        <taxon>Bacillati</taxon>
        <taxon>Actinomycetota</taxon>
        <taxon>Actinomycetes</taxon>
        <taxon>Kitasatosporales</taxon>
        <taxon>Streptomycetaceae</taxon>
        <taxon>Streptomyces</taxon>
    </lineage>
</organism>
<dbReference type="GO" id="GO:0016829">
    <property type="term" value="F:lyase activity"/>
    <property type="evidence" value="ECO:0007669"/>
    <property type="project" value="UniProtKB-KW"/>
</dbReference>
<keyword evidence="5" id="KW-1185">Reference proteome</keyword>
<evidence type="ECO:0000259" key="3">
    <source>
        <dbReference type="Pfam" id="PF05426"/>
    </source>
</evidence>
<sequence>MKGTHRPEEENPGRRRILKAAVLGSGALAIPGAVYASQSAGTEARRQTTRPLQTFTHPGALHTQEAFDRMAEHVAAGDEPWITGWNRLTANTHSAADWIPNPQETIIRGSGGSGPENYWILYNDIHAAYQNALRWKITGDTAHGDTARDICNAWSETLTSIDAGPSDSRLASGIYGYQFANVGEIIRDHEGFDLARFQDLMQNVFYPLNSDFLVRHNGTCESHYWANWDLCNMASIMAIGILRDDQAQFNEAVDYFHNGLGTGNLVNAIPFVYDDVALAQWQESGRDQAHSMMGIGLMGTLCEMAYSQGVDLYAADDYRFRKACEYVARYNLGKDDVPFTTYENCEGVVHTVISEGGRGQVRPVWERVFHHYWGRLNQDCPGIQEMALANSPEGGGGDYGPNSGGFDELGFGTLAYVDRLVSE</sequence>
<dbReference type="RefSeq" id="WP_311704969.1">
    <property type="nucleotide sequence ID" value="NZ_JAVREL010000007.1"/>
</dbReference>
<dbReference type="Gene3D" id="1.50.10.100">
    <property type="entry name" value="Chondroitin AC/alginate lyase"/>
    <property type="match status" value="1"/>
</dbReference>
<comment type="caution">
    <text evidence="4">The sequence shown here is derived from an EMBL/GenBank/DDBJ whole genome shotgun (WGS) entry which is preliminary data.</text>
</comment>
<proteinExistence type="predicted"/>
<keyword evidence="2 4" id="KW-0456">Lyase</keyword>
<evidence type="ECO:0000313" key="5">
    <source>
        <dbReference type="Proteomes" id="UP001183246"/>
    </source>
</evidence>
<feature type="domain" description="Alginate lyase" evidence="3">
    <location>
        <begin position="127"/>
        <end position="332"/>
    </location>
</feature>
<dbReference type="SUPFAM" id="SSF48230">
    <property type="entry name" value="Chondroitin AC/alginate lyase"/>
    <property type="match status" value="1"/>
</dbReference>
<dbReference type="InterPro" id="IPR008397">
    <property type="entry name" value="Alginate_lyase_dom"/>
</dbReference>
<evidence type="ECO:0000256" key="2">
    <source>
        <dbReference type="ARBA" id="ARBA00023239"/>
    </source>
</evidence>
<keyword evidence="1" id="KW-0732">Signal</keyword>
<dbReference type="InterPro" id="IPR006311">
    <property type="entry name" value="TAT_signal"/>
</dbReference>
<evidence type="ECO:0000313" key="4">
    <source>
        <dbReference type="EMBL" id="MDT0343845.1"/>
    </source>
</evidence>
<protein>
    <submittedName>
        <fullName evidence="4">Alginate lyase family protein</fullName>
    </submittedName>
</protein>
<reference evidence="5" key="1">
    <citation type="submission" date="2023-07" db="EMBL/GenBank/DDBJ databases">
        <title>30 novel species of actinomycetes from the DSMZ collection.</title>
        <authorList>
            <person name="Nouioui I."/>
        </authorList>
    </citation>
    <scope>NUCLEOTIDE SEQUENCE [LARGE SCALE GENOMIC DNA]</scope>
    <source>
        <strain evidence="5">DSM 44938</strain>
    </source>
</reference>
<name>A0ABU2MQQ6_9ACTN</name>
<dbReference type="PROSITE" id="PS51318">
    <property type="entry name" value="TAT"/>
    <property type="match status" value="1"/>
</dbReference>
<dbReference type="InterPro" id="IPR008929">
    <property type="entry name" value="Chondroitin_lyas"/>
</dbReference>
<accession>A0ABU2MQQ6</accession>
<gene>
    <name evidence="4" type="ORF">RM590_14655</name>
</gene>
<dbReference type="Pfam" id="PF05426">
    <property type="entry name" value="Alginate_lyase"/>
    <property type="match status" value="1"/>
</dbReference>